<feature type="domain" description="PEP-utilising enzyme mobile" evidence="4">
    <location>
        <begin position="435"/>
        <end position="505"/>
    </location>
</feature>
<evidence type="ECO:0000256" key="3">
    <source>
        <dbReference type="ARBA" id="ARBA00022840"/>
    </source>
</evidence>
<dbReference type="InterPro" id="IPR006319">
    <property type="entry name" value="PEP_synth"/>
</dbReference>
<dbReference type="InterPro" id="IPR018274">
    <property type="entry name" value="PEP_util_AS"/>
</dbReference>
<dbReference type="PANTHER" id="PTHR43030">
    <property type="entry name" value="PHOSPHOENOLPYRUVATE SYNTHASE"/>
    <property type="match status" value="1"/>
</dbReference>
<evidence type="ECO:0000313" key="6">
    <source>
        <dbReference type="Proteomes" id="UP000178347"/>
    </source>
</evidence>
<dbReference type="Pfam" id="PF00391">
    <property type="entry name" value="PEP-utilizers"/>
    <property type="match status" value="1"/>
</dbReference>
<reference evidence="5 6" key="1">
    <citation type="journal article" date="2016" name="Nat. Commun.">
        <title>Thousands of microbial genomes shed light on interconnected biogeochemical processes in an aquifer system.</title>
        <authorList>
            <person name="Anantharaman K."/>
            <person name="Brown C.T."/>
            <person name="Hug L.A."/>
            <person name="Sharon I."/>
            <person name="Castelle C.J."/>
            <person name="Probst A.J."/>
            <person name="Thomas B.C."/>
            <person name="Singh A."/>
            <person name="Wilkins M.J."/>
            <person name="Karaoz U."/>
            <person name="Brodie E.L."/>
            <person name="Williams K.H."/>
            <person name="Hubbard S.S."/>
            <person name="Banfield J.F."/>
        </authorList>
    </citation>
    <scope>NUCLEOTIDE SEQUENCE [LARGE SCALE GENOMIC DNA]</scope>
</reference>
<proteinExistence type="inferred from homology"/>
<evidence type="ECO:0000256" key="2">
    <source>
        <dbReference type="ARBA" id="ARBA00022741"/>
    </source>
</evidence>
<dbReference type="PANTHER" id="PTHR43030:SF1">
    <property type="entry name" value="PHOSPHOENOLPYRUVATE SYNTHASE"/>
    <property type="match status" value="1"/>
</dbReference>
<organism evidence="5 6">
    <name type="scientific">Candidatus Magasanikbacteria bacterium RIFCSPLOWO2_12_FULL_43_12</name>
    <dbReference type="NCBI Taxonomy" id="1798692"/>
    <lineage>
        <taxon>Bacteria</taxon>
        <taxon>Candidatus Magasanikiibacteriota</taxon>
    </lineage>
</organism>
<evidence type="ECO:0000259" key="4">
    <source>
        <dbReference type="Pfam" id="PF00391"/>
    </source>
</evidence>
<keyword evidence="2" id="KW-0547">Nucleotide-binding</keyword>
<comment type="caution">
    <text evidence="5">The sequence shown here is derived from an EMBL/GenBank/DDBJ whole genome shotgun (WGS) entry which is preliminary data.</text>
</comment>
<accession>A0A1F6MQZ2</accession>
<dbReference type="PROSITE" id="PS00370">
    <property type="entry name" value="PEP_ENZYMES_PHOS_SITE"/>
    <property type="match status" value="1"/>
</dbReference>
<evidence type="ECO:0000313" key="5">
    <source>
        <dbReference type="EMBL" id="OGH74047.1"/>
    </source>
</evidence>
<dbReference type="GO" id="GO:0008986">
    <property type="term" value="F:pyruvate, water dikinase activity"/>
    <property type="evidence" value="ECO:0007669"/>
    <property type="project" value="InterPro"/>
</dbReference>
<dbReference type="AlphaFoldDB" id="A0A1F6MQZ2"/>
<dbReference type="EMBL" id="MFQN01000030">
    <property type="protein sequence ID" value="OGH74047.1"/>
    <property type="molecule type" value="Genomic_DNA"/>
</dbReference>
<dbReference type="InterPro" id="IPR036637">
    <property type="entry name" value="Phosphohistidine_dom_sf"/>
</dbReference>
<dbReference type="SUPFAM" id="SSF52009">
    <property type="entry name" value="Phosphohistidine domain"/>
    <property type="match status" value="1"/>
</dbReference>
<dbReference type="STRING" id="1798692.A3G00_01325"/>
<dbReference type="GO" id="GO:0005524">
    <property type="term" value="F:ATP binding"/>
    <property type="evidence" value="ECO:0007669"/>
    <property type="project" value="UniProtKB-KW"/>
</dbReference>
<evidence type="ECO:0000256" key="1">
    <source>
        <dbReference type="ARBA" id="ARBA00007837"/>
    </source>
</evidence>
<keyword evidence="3" id="KW-0067">ATP-binding</keyword>
<sequence>MPKKNITTYKLMAEDYNCCLFPVFMVWRASGGKTFNKVVGKRMKYGFFDFKDNNWRFGGLVEEWEEVGGHILKRIIQEKEKFFEPFKRNLLLLCDKLIEASIKINKSILPGKSNKQLWKMYSEWMDVWEQMYAYGVVFVFLDFDVPHVSNYLKKYLSNKIESQEEIDRAFIDLTTPSEASFNQQEEASLLKIAAMVRKNYSKLINDFKKKNSDELTALLRKHPKIQSLLKLHARKFGWIGFGWSGPDWKYEDFVVSLADVFKRNVAVEKKLKEMPKEKIYIKIKQKQLFKELKIEKEHEYYFKVAQDILFLKPYRKDVLYHSYSLVEPMMQEFSRRLGLSIKQVKFLLPEELKIAFLRGQIDLGILNQRTKHCAYTLEGGERVMIGKELESFLKKIPEEKIDVRVKEIKGSVACSGKARGAVKLIFSADDLPKMEDGDILVSPATNPNLMPAIRKAAAIVTNEGGLTCHAAIVSREFNIPCVIGTGIATKVLKDGDLVEVDATKGIIRKL</sequence>
<gene>
    <name evidence="5" type="ORF">A3G00_01325</name>
</gene>
<dbReference type="InterPro" id="IPR008279">
    <property type="entry name" value="PEP-util_enz_mobile_dom"/>
</dbReference>
<name>A0A1F6MQZ2_9BACT</name>
<comment type="similarity">
    <text evidence="1">Belongs to the PEP-utilizing enzyme family.</text>
</comment>
<dbReference type="Gene3D" id="3.50.30.10">
    <property type="entry name" value="Phosphohistidine domain"/>
    <property type="match status" value="1"/>
</dbReference>
<dbReference type="Proteomes" id="UP000178347">
    <property type="component" value="Unassembled WGS sequence"/>
</dbReference>
<protein>
    <recommendedName>
        <fullName evidence="4">PEP-utilising enzyme mobile domain-containing protein</fullName>
    </recommendedName>
</protein>